<dbReference type="KEGG" id="amr:AM1_4491"/>
<proteinExistence type="predicted"/>
<feature type="region of interest" description="Disordered" evidence="1">
    <location>
        <begin position="39"/>
        <end position="61"/>
    </location>
</feature>
<evidence type="ECO:0000313" key="3">
    <source>
        <dbReference type="Proteomes" id="UP000000268"/>
    </source>
</evidence>
<protein>
    <submittedName>
        <fullName evidence="2">Uncharacterized protein</fullName>
    </submittedName>
</protein>
<gene>
    <name evidence="2" type="ordered locus">AM1_4491</name>
</gene>
<organism evidence="2 3">
    <name type="scientific">Acaryochloris marina (strain MBIC 11017)</name>
    <dbReference type="NCBI Taxonomy" id="329726"/>
    <lineage>
        <taxon>Bacteria</taxon>
        <taxon>Bacillati</taxon>
        <taxon>Cyanobacteriota</taxon>
        <taxon>Cyanophyceae</taxon>
        <taxon>Acaryochloridales</taxon>
        <taxon>Acaryochloridaceae</taxon>
        <taxon>Acaryochloris</taxon>
    </lineage>
</organism>
<evidence type="ECO:0000313" key="2">
    <source>
        <dbReference type="EMBL" id="ABW29468.1"/>
    </source>
</evidence>
<evidence type="ECO:0000256" key="1">
    <source>
        <dbReference type="SAM" id="MobiDB-lite"/>
    </source>
</evidence>
<dbReference type="AlphaFoldDB" id="B0CG21"/>
<dbReference type="EMBL" id="CP000828">
    <property type="protein sequence ID" value="ABW29468.1"/>
    <property type="molecule type" value="Genomic_DNA"/>
</dbReference>
<dbReference type="Proteomes" id="UP000000268">
    <property type="component" value="Chromosome"/>
</dbReference>
<sequence>MVPPSIQSRLFDSIPYKILKNSVERKSWHPRFFKKDLKTIGTNSESPNHGGIEMRPLEAME</sequence>
<name>B0CG21_ACAM1</name>
<keyword evidence="3" id="KW-1185">Reference proteome</keyword>
<reference evidence="2 3" key="1">
    <citation type="journal article" date="2008" name="Proc. Natl. Acad. Sci. U.S.A.">
        <title>Niche adaptation and genome expansion in the chlorophyll d-producing cyanobacterium Acaryochloris marina.</title>
        <authorList>
            <person name="Swingley W.D."/>
            <person name="Chen M."/>
            <person name="Cheung P.C."/>
            <person name="Conrad A.L."/>
            <person name="Dejesa L.C."/>
            <person name="Hao J."/>
            <person name="Honchak B.M."/>
            <person name="Karbach L.E."/>
            <person name="Kurdoglu A."/>
            <person name="Lahiri S."/>
            <person name="Mastrian S.D."/>
            <person name="Miyashita H."/>
            <person name="Page L."/>
            <person name="Ramakrishna P."/>
            <person name="Satoh S."/>
            <person name="Sattley W.M."/>
            <person name="Shimada Y."/>
            <person name="Taylor H.L."/>
            <person name="Tomo T."/>
            <person name="Tsuchiya T."/>
            <person name="Wang Z.T."/>
            <person name="Raymond J."/>
            <person name="Mimuro M."/>
            <person name="Blankenship R.E."/>
            <person name="Touchman J.W."/>
        </authorList>
    </citation>
    <scope>NUCLEOTIDE SEQUENCE [LARGE SCALE GENOMIC DNA]</scope>
    <source>
        <strain evidence="3">MBIC 11017</strain>
    </source>
</reference>
<accession>B0CG21</accession>
<dbReference type="HOGENOM" id="CLU_2911761_0_0_3"/>